<organism evidence="1 2">
    <name type="scientific">Staphylococcus canis</name>
    <dbReference type="NCBI Taxonomy" id="2724942"/>
    <lineage>
        <taxon>Bacteria</taxon>
        <taxon>Bacillati</taxon>
        <taxon>Bacillota</taxon>
        <taxon>Bacilli</taxon>
        <taxon>Bacillales</taxon>
        <taxon>Staphylococcaceae</taxon>
        <taxon>Staphylococcus</taxon>
    </lineage>
</organism>
<evidence type="ECO:0000313" key="2">
    <source>
        <dbReference type="Proteomes" id="UP000751852"/>
    </source>
</evidence>
<evidence type="ECO:0000313" key="1">
    <source>
        <dbReference type="EMBL" id="MBI5975394.1"/>
    </source>
</evidence>
<dbReference type="RefSeq" id="WP_198618172.1">
    <property type="nucleotide sequence ID" value="NZ_JABANU010000016.1"/>
</dbReference>
<comment type="caution">
    <text evidence="1">The sequence shown here is derived from an EMBL/GenBank/DDBJ whole genome shotgun (WGS) entry which is preliminary data.</text>
</comment>
<proteinExistence type="predicted"/>
<name>A0ABS0TCE1_9STAP</name>
<keyword evidence="2" id="KW-1185">Reference proteome</keyword>
<evidence type="ECO:0008006" key="3">
    <source>
        <dbReference type="Google" id="ProtNLM"/>
    </source>
</evidence>
<gene>
    <name evidence="1" type="ORF">HHH54_07225</name>
</gene>
<dbReference type="EMBL" id="JABANU010000016">
    <property type="protein sequence ID" value="MBI5975394.1"/>
    <property type="molecule type" value="Genomic_DNA"/>
</dbReference>
<sequence length="119" mass="13959">MGNINYKKAYEYLEEQLEDIMIETAELLDNNPATLKIDDIIVNRKQEGNVDVIISSSGENMEYALYIYKKGESVALEKLMYQHSNTFNLDLEPGRYKIKGFVRQNREQKISKDKEIRVY</sequence>
<dbReference type="Proteomes" id="UP000751852">
    <property type="component" value="Unassembled WGS sequence"/>
</dbReference>
<protein>
    <recommendedName>
        <fullName evidence="3">Phage protein</fullName>
    </recommendedName>
</protein>
<reference evidence="1 2" key="1">
    <citation type="submission" date="2020-04" db="EMBL/GenBank/DDBJ databases">
        <title>Staphylococcus species from domestic dog.</title>
        <authorList>
            <person name="Paterson G.K."/>
        </authorList>
    </citation>
    <scope>NUCLEOTIDE SEQUENCE [LARGE SCALE GENOMIC DNA]</scope>
    <source>
        <strain evidence="1 2">H16/1A</strain>
    </source>
</reference>
<accession>A0ABS0TCE1</accession>